<reference evidence="10 11" key="1">
    <citation type="journal article" date="2024" name="IMA Fungus">
        <title>Apiospora arundinis, a panoply of carbohydrate-active enzymes and secondary metabolites.</title>
        <authorList>
            <person name="Sorensen T."/>
            <person name="Petersen C."/>
            <person name="Muurmann A.T."/>
            <person name="Christiansen J.V."/>
            <person name="Brundto M.L."/>
            <person name="Overgaard C.K."/>
            <person name="Boysen A.T."/>
            <person name="Wollenberg R.D."/>
            <person name="Larsen T.O."/>
            <person name="Sorensen J.L."/>
            <person name="Nielsen K.L."/>
            <person name="Sondergaard T.E."/>
        </authorList>
    </citation>
    <scope>NUCLEOTIDE SEQUENCE [LARGE SCALE GENOMIC DNA]</scope>
    <source>
        <strain evidence="10 11">AAU 773</strain>
    </source>
</reference>
<proteinExistence type="inferred from homology"/>
<evidence type="ECO:0000256" key="2">
    <source>
        <dbReference type="ARBA" id="ARBA00007520"/>
    </source>
</evidence>
<evidence type="ECO:0000313" key="10">
    <source>
        <dbReference type="EMBL" id="KAK8859820.1"/>
    </source>
</evidence>
<evidence type="ECO:0000256" key="4">
    <source>
        <dbReference type="ARBA" id="ARBA00022692"/>
    </source>
</evidence>
<feature type="transmembrane region" description="Helical" evidence="8">
    <location>
        <begin position="52"/>
        <end position="70"/>
    </location>
</feature>
<feature type="compositionally biased region" description="Basic and acidic residues" evidence="7">
    <location>
        <begin position="25"/>
        <end position="38"/>
    </location>
</feature>
<dbReference type="PANTHER" id="PTHR23501">
    <property type="entry name" value="MAJOR FACILITATOR SUPERFAMILY"/>
    <property type="match status" value="1"/>
</dbReference>
<dbReference type="InterPro" id="IPR036259">
    <property type="entry name" value="MFS_trans_sf"/>
</dbReference>
<feature type="compositionally biased region" description="Polar residues" evidence="7">
    <location>
        <begin position="9"/>
        <end position="23"/>
    </location>
</feature>
<feature type="transmembrane region" description="Helical" evidence="8">
    <location>
        <begin position="120"/>
        <end position="139"/>
    </location>
</feature>
<keyword evidence="4 8" id="KW-0812">Transmembrane</keyword>
<evidence type="ECO:0000256" key="5">
    <source>
        <dbReference type="ARBA" id="ARBA00022989"/>
    </source>
</evidence>
<dbReference type="PANTHER" id="PTHR23501:SF12">
    <property type="entry name" value="MAJOR FACILITATOR SUPERFAMILY (MFS) PROFILE DOMAIN-CONTAINING PROTEIN-RELATED"/>
    <property type="match status" value="1"/>
</dbReference>
<dbReference type="Pfam" id="PF07690">
    <property type="entry name" value="MFS_1"/>
    <property type="match status" value="1"/>
</dbReference>
<feature type="transmembrane region" description="Helical" evidence="8">
    <location>
        <begin position="384"/>
        <end position="405"/>
    </location>
</feature>
<evidence type="ECO:0000256" key="7">
    <source>
        <dbReference type="SAM" id="MobiDB-lite"/>
    </source>
</evidence>
<feature type="region of interest" description="Disordered" evidence="7">
    <location>
        <begin position="1"/>
        <end position="38"/>
    </location>
</feature>
<keyword evidence="6 8" id="KW-0472">Membrane</keyword>
<evidence type="ECO:0000313" key="11">
    <source>
        <dbReference type="Proteomes" id="UP001390339"/>
    </source>
</evidence>
<feature type="transmembrane region" description="Helical" evidence="8">
    <location>
        <begin position="246"/>
        <end position="268"/>
    </location>
</feature>
<feature type="transmembrane region" description="Helical" evidence="8">
    <location>
        <begin position="178"/>
        <end position="200"/>
    </location>
</feature>
<comment type="subcellular location">
    <subcellularLocation>
        <location evidence="1">Membrane</location>
        <topology evidence="1">Multi-pass membrane protein</topology>
    </subcellularLocation>
</comment>
<evidence type="ECO:0000256" key="6">
    <source>
        <dbReference type="ARBA" id="ARBA00023136"/>
    </source>
</evidence>
<accession>A0ABR2IAX2</accession>
<dbReference type="InterPro" id="IPR011701">
    <property type="entry name" value="MFS"/>
</dbReference>
<sequence length="550" mass="58442">MSEKPTPPESATCSSTDIYNTSIEGGHDNDRSETRGEEAPVIGERSIRGFRWIMAVFAILASTFMFALDTTVVANIQPHIINSVGEFEKYPWLGTAFVLPSATLVLPWSKAYSLFDVKWLYFANVALFEVGSAISGAAPTMNALIVGRAIAGVGGCGMYIGGLTFLSVVTTPKERPIYISLVTPVWGLGTVLGPLVGGAFAESAAGWRWGFYVNLVIYAAVAPTIFILPSLVFAPTMSLSKKLAKFDWLGLILFLGWGIAFIMALQFGGTVYAWDSASEITLWAFTGALAMAFVLSHLYHPFIAADDRYYPAHLLRNRKLGILQLATFAAPGAVYIPIYYLPLYFQFARGEGAVQAAVRLLPFVFMIVALAVLNGYLMSKLGYVMPWFLAGGGLALAGAALMFTVDAGTSNAAIYGYSALLGVGGGCFLMSAFGCVGAVVADADDVFNAVGVLSVAQGLGIVFFVSVAGIVYQNLGVRYIAPYLPVDFAGATNDVLAGASSAAYRSFSAEVRDAIDRAIVMAMSRVYTLSMAASALTAITAPLLGRSKVE</sequence>
<dbReference type="SUPFAM" id="SSF103473">
    <property type="entry name" value="MFS general substrate transporter"/>
    <property type="match status" value="1"/>
</dbReference>
<feature type="transmembrane region" description="Helical" evidence="8">
    <location>
        <begin position="360"/>
        <end position="377"/>
    </location>
</feature>
<feature type="transmembrane region" description="Helical" evidence="8">
    <location>
        <begin position="145"/>
        <end position="166"/>
    </location>
</feature>
<feature type="domain" description="Major facilitator superfamily (MFS) profile" evidence="9">
    <location>
        <begin position="55"/>
        <end position="549"/>
    </location>
</feature>
<keyword evidence="3" id="KW-0813">Transport</keyword>
<organism evidence="10 11">
    <name type="scientific">Apiospora arundinis</name>
    <dbReference type="NCBI Taxonomy" id="335852"/>
    <lineage>
        <taxon>Eukaryota</taxon>
        <taxon>Fungi</taxon>
        <taxon>Dikarya</taxon>
        <taxon>Ascomycota</taxon>
        <taxon>Pezizomycotina</taxon>
        <taxon>Sordariomycetes</taxon>
        <taxon>Xylariomycetidae</taxon>
        <taxon>Amphisphaeriales</taxon>
        <taxon>Apiosporaceae</taxon>
        <taxon>Apiospora</taxon>
    </lineage>
</organism>
<feature type="transmembrane region" description="Helical" evidence="8">
    <location>
        <begin position="417"/>
        <end position="440"/>
    </location>
</feature>
<comment type="similarity">
    <text evidence="2">Belongs to the major facilitator superfamily. TCR/Tet family.</text>
</comment>
<dbReference type="PROSITE" id="PS50850">
    <property type="entry name" value="MFS"/>
    <property type="match status" value="1"/>
</dbReference>
<gene>
    <name evidence="10" type="ORF">PGQ11_010554</name>
</gene>
<keyword evidence="11" id="KW-1185">Reference proteome</keyword>
<dbReference type="Proteomes" id="UP001390339">
    <property type="component" value="Unassembled WGS sequence"/>
</dbReference>
<evidence type="ECO:0000256" key="1">
    <source>
        <dbReference type="ARBA" id="ARBA00004141"/>
    </source>
</evidence>
<feature type="transmembrane region" description="Helical" evidence="8">
    <location>
        <begin position="280"/>
        <end position="299"/>
    </location>
</feature>
<feature type="transmembrane region" description="Helical" evidence="8">
    <location>
        <begin position="526"/>
        <end position="545"/>
    </location>
</feature>
<evidence type="ECO:0000256" key="8">
    <source>
        <dbReference type="SAM" id="Phobius"/>
    </source>
</evidence>
<keyword evidence="5 8" id="KW-1133">Transmembrane helix</keyword>
<feature type="transmembrane region" description="Helical" evidence="8">
    <location>
        <begin position="320"/>
        <end position="340"/>
    </location>
</feature>
<evidence type="ECO:0000259" key="9">
    <source>
        <dbReference type="PROSITE" id="PS50850"/>
    </source>
</evidence>
<comment type="caution">
    <text evidence="10">The sequence shown here is derived from an EMBL/GenBank/DDBJ whole genome shotgun (WGS) entry which is preliminary data.</text>
</comment>
<name>A0ABR2IAX2_9PEZI</name>
<dbReference type="Gene3D" id="1.20.1250.20">
    <property type="entry name" value="MFS general substrate transporter like domains"/>
    <property type="match status" value="2"/>
</dbReference>
<feature type="transmembrane region" description="Helical" evidence="8">
    <location>
        <begin position="447"/>
        <end position="472"/>
    </location>
</feature>
<protein>
    <submittedName>
        <fullName evidence="10">Major facilitator superfamily domain-containing protein</fullName>
    </submittedName>
</protein>
<dbReference type="InterPro" id="IPR020846">
    <property type="entry name" value="MFS_dom"/>
</dbReference>
<evidence type="ECO:0000256" key="3">
    <source>
        <dbReference type="ARBA" id="ARBA00022448"/>
    </source>
</evidence>
<dbReference type="EMBL" id="JAPCWZ010000006">
    <property type="protein sequence ID" value="KAK8859820.1"/>
    <property type="molecule type" value="Genomic_DNA"/>
</dbReference>
<feature type="transmembrane region" description="Helical" evidence="8">
    <location>
        <begin position="212"/>
        <end position="234"/>
    </location>
</feature>